<sequence length="134" mass="15534">MEEYCRTTMLVRGCIDLLKANILSDYRRSSNMARCHLQPPLQQSIPFGRVYLLEPTPVTAWLPCISVSTFIILDNIFNRVERLLLDLSVSYYRIMCGTASCFRELHKSNGKVPPIRFETLHPLYELHVVFQLVT</sequence>
<evidence type="ECO:0000313" key="2">
    <source>
        <dbReference type="Proteomes" id="UP001054945"/>
    </source>
</evidence>
<gene>
    <name evidence="1" type="ORF">CEXT_106401</name>
</gene>
<comment type="caution">
    <text evidence="1">The sequence shown here is derived from an EMBL/GenBank/DDBJ whole genome shotgun (WGS) entry which is preliminary data.</text>
</comment>
<evidence type="ECO:0000313" key="1">
    <source>
        <dbReference type="EMBL" id="GIY71546.1"/>
    </source>
</evidence>
<proteinExistence type="predicted"/>
<dbReference type="Proteomes" id="UP001054945">
    <property type="component" value="Unassembled WGS sequence"/>
</dbReference>
<name>A0AAV4VMY1_CAEEX</name>
<dbReference type="EMBL" id="BPLR01014825">
    <property type="protein sequence ID" value="GIY71546.1"/>
    <property type="molecule type" value="Genomic_DNA"/>
</dbReference>
<reference evidence="1 2" key="1">
    <citation type="submission" date="2021-06" db="EMBL/GenBank/DDBJ databases">
        <title>Caerostris extrusa draft genome.</title>
        <authorList>
            <person name="Kono N."/>
            <person name="Arakawa K."/>
        </authorList>
    </citation>
    <scope>NUCLEOTIDE SEQUENCE [LARGE SCALE GENOMIC DNA]</scope>
</reference>
<dbReference type="AlphaFoldDB" id="A0AAV4VMY1"/>
<keyword evidence="2" id="KW-1185">Reference proteome</keyword>
<organism evidence="1 2">
    <name type="scientific">Caerostris extrusa</name>
    <name type="common">Bark spider</name>
    <name type="synonym">Caerostris bankana</name>
    <dbReference type="NCBI Taxonomy" id="172846"/>
    <lineage>
        <taxon>Eukaryota</taxon>
        <taxon>Metazoa</taxon>
        <taxon>Ecdysozoa</taxon>
        <taxon>Arthropoda</taxon>
        <taxon>Chelicerata</taxon>
        <taxon>Arachnida</taxon>
        <taxon>Araneae</taxon>
        <taxon>Araneomorphae</taxon>
        <taxon>Entelegynae</taxon>
        <taxon>Araneoidea</taxon>
        <taxon>Araneidae</taxon>
        <taxon>Caerostris</taxon>
    </lineage>
</organism>
<protein>
    <submittedName>
        <fullName evidence="1">Uncharacterized protein</fullName>
    </submittedName>
</protein>
<accession>A0AAV4VMY1</accession>